<name>A0ABV3Y4K0_9ACTN</name>
<keyword evidence="3" id="KW-1185">Reference proteome</keyword>
<organism evidence="2 3">
    <name type="scientific">Ferrimicrobium acidiphilum</name>
    <dbReference type="NCBI Taxonomy" id="121039"/>
    <lineage>
        <taxon>Bacteria</taxon>
        <taxon>Bacillati</taxon>
        <taxon>Actinomycetota</taxon>
        <taxon>Acidimicrobiia</taxon>
        <taxon>Acidimicrobiales</taxon>
        <taxon>Acidimicrobiaceae</taxon>
        <taxon>Ferrimicrobium</taxon>
    </lineage>
</organism>
<comment type="caution">
    <text evidence="2">The sequence shown here is derived from an EMBL/GenBank/DDBJ whole genome shotgun (WGS) entry which is preliminary data.</text>
</comment>
<feature type="transmembrane region" description="Helical" evidence="1">
    <location>
        <begin position="27"/>
        <end position="46"/>
    </location>
</feature>
<keyword evidence="1" id="KW-1133">Transmembrane helix</keyword>
<evidence type="ECO:0000256" key="1">
    <source>
        <dbReference type="SAM" id="Phobius"/>
    </source>
</evidence>
<dbReference type="Proteomes" id="UP001560267">
    <property type="component" value="Unassembled WGS sequence"/>
</dbReference>
<accession>A0ABV3Y4K0</accession>
<keyword evidence="1" id="KW-0812">Transmembrane</keyword>
<evidence type="ECO:0000313" key="3">
    <source>
        <dbReference type="Proteomes" id="UP001560267"/>
    </source>
</evidence>
<keyword evidence="1" id="KW-0472">Membrane</keyword>
<dbReference type="RefSeq" id="WP_298405518.1">
    <property type="nucleotide sequence ID" value="NZ_JBFSHR010000056.1"/>
</dbReference>
<sequence length="185" mass="19586">MSSEPTTIDTRGSIIGRIRGSPARRRYWLLVLVMLVTGAIIVAAILDDSGGQSLGSFYPAVGATVLLQAHGTGSKVLSVASVTLPSIPNSHSSKQTTFEKVLPDSKISLSASCFGNRQYLRIKVQPGNESLQPMCYPTGGGATVVDGPYKFPYPKRVIIKAPADVSWKFILVEPGTLNSGIAIAP</sequence>
<evidence type="ECO:0000313" key="2">
    <source>
        <dbReference type="EMBL" id="MEX6430487.1"/>
    </source>
</evidence>
<gene>
    <name evidence="2" type="ORF">AB6A68_11690</name>
</gene>
<reference evidence="2 3" key="1">
    <citation type="submission" date="2024-07" db="EMBL/GenBank/DDBJ databases">
        <title>Draft Genome Sequence of Ferrimicrobium acidiphilum Strain YE2023, Isolated from a Pulp of Bioleach Reactor.</title>
        <authorList>
            <person name="Elkina Y.A."/>
            <person name="Bulaeva A.G."/>
            <person name="Beletsky A.V."/>
            <person name="Mardanov A.V."/>
        </authorList>
    </citation>
    <scope>NUCLEOTIDE SEQUENCE [LARGE SCALE GENOMIC DNA]</scope>
    <source>
        <strain evidence="2 3">YE2023</strain>
    </source>
</reference>
<dbReference type="EMBL" id="JBFSHR010000056">
    <property type="protein sequence ID" value="MEX6430487.1"/>
    <property type="molecule type" value="Genomic_DNA"/>
</dbReference>
<proteinExistence type="predicted"/>
<protein>
    <submittedName>
        <fullName evidence="2">Uncharacterized protein</fullName>
    </submittedName>
</protein>